<accession>A0A9P6CNA4</accession>
<keyword evidence="3" id="KW-1185">Reference proteome</keyword>
<feature type="compositionally biased region" description="Low complexity" evidence="1">
    <location>
        <begin position="21"/>
        <end position="33"/>
    </location>
</feature>
<reference evidence="2" key="1">
    <citation type="submission" date="2020-11" db="EMBL/GenBank/DDBJ databases">
        <authorList>
            <consortium name="DOE Joint Genome Institute"/>
            <person name="Ahrendt S."/>
            <person name="Riley R."/>
            <person name="Andreopoulos W."/>
            <person name="Labutti K."/>
            <person name="Pangilinan J."/>
            <person name="Ruiz-Duenas F.J."/>
            <person name="Barrasa J.M."/>
            <person name="Sanchez-Garcia M."/>
            <person name="Camarero S."/>
            <person name="Miyauchi S."/>
            <person name="Serrano A."/>
            <person name="Linde D."/>
            <person name="Babiker R."/>
            <person name="Drula E."/>
            <person name="Ayuso-Fernandez I."/>
            <person name="Pacheco R."/>
            <person name="Padilla G."/>
            <person name="Ferreira P."/>
            <person name="Barriuso J."/>
            <person name="Kellner H."/>
            <person name="Castanera R."/>
            <person name="Alfaro M."/>
            <person name="Ramirez L."/>
            <person name="Pisabarro A.G."/>
            <person name="Kuo A."/>
            <person name="Tritt A."/>
            <person name="Lipzen A."/>
            <person name="He G."/>
            <person name="Yan M."/>
            <person name="Ng V."/>
            <person name="Cullen D."/>
            <person name="Martin F."/>
            <person name="Rosso M.-N."/>
            <person name="Henrissat B."/>
            <person name="Hibbett D."/>
            <person name="Martinez A.T."/>
            <person name="Grigoriev I.V."/>
        </authorList>
    </citation>
    <scope>NUCLEOTIDE SEQUENCE</scope>
    <source>
        <strain evidence="2">CIRM-BRFM 674</strain>
    </source>
</reference>
<dbReference type="OrthoDB" id="1099063at2759"/>
<dbReference type="AlphaFoldDB" id="A0A9P6CNA4"/>
<evidence type="ECO:0000313" key="3">
    <source>
        <dbReference type="Proteomes" id="UP000807469"/>
    </source>
</evidence>
<evidence type="ECO:0000313" key="2">
    <source>
        <dbReference type="EMBL" id="KAF9473286.1"/>
    </source>
</evidence>
<dbReference type="Proteomes" id="UP000807469">
    <property type="component" value="Unassembled WGS sequence"/>
</dbReference>
<evidence type="ECO:0000256" key="1">
    <source>
        <dbReference type="SAM" id="MobiDB-lite"/>
    </source>
</evidence>
<proteinExistence type="predicted"/>
<feature type="compositionally biased region" description="Basic and acidic residues" evidence="1">
    <location>
        <begin position="77"/>
        <end position="88"/>
    </location>
</feature>
<organism evidence="2 3">
    <name type="scientific">Pholiota conissans</name>
    <dbReference type="NCBI Taxonomy" id="109636"/>
    <lineage>
        <taxon>Eukaryota</taxon>
        <taxon>Fungi</taxon>
        <taxon>Dikarya</taxon>
        <taxon>Basidiomycota</taxon>
        <taxon>Agaricomycotina</taxon>
        <taxon>Agaricomycetes</taxon>
        <taxon>Agaricomycetidae</taxon>
        <taxon>Agaricales</taxon>
        <taxon>Agaricineae</taxon>
        <taxon>Strophariaceae</taxon>
        <taxon>Pholiota</taxon>
    </lineage>
</organism>
<name>A0A9P6CNA4_9AGAR</name>
<comment type="caution">
    <text evidence="2">The sequence shown here is derived from an EMBL/GenBank/DDBJ whole genome shotgun (WGS) entry which is preliminary data.</text>
</comment>
<feature type="region of interest" description="Disordered" evidence="1">
    <location>
        <begin position="1"/>
        <end position="88"/>
    </location>
</feature>
<protein>
    <submittedName>
        <fullName evidence="2">Uncharacterized protein</fullName>
    </submittedName>
</protein>
<sequence>MLGRRLCPTPSSTASIKPRKAPAASLSHLAAPSLRPPKSRCPQRPSTTTASPKISARNVSGMALLSQEPQNIPPEPENDHSSPEISDHEWELRTGRAIFVLQETLPEFFDKGLITSINKTTGVPRAPIILPSTNINFLESYTLQDDEDAIYSPNIRLSYTPPLELPAPFPKTFHIEGIQLYLASSSFIRHTMNALYSDLTVGLDKMTIEPPLSSSASRKTREKSISLRQTVNGIARVSGKPAEWEIESTYTFSPVTGLIYQHTINSIRPAPHLAVYDSLRLSLGKLLGFDWRGGPGPAGGAAFKGKTPSPKNG</sequence>
<gene>
    <name evidence="2" type="ORF">BDN70DRAFT_397809</name>
</gene>
<dbReference type="EMBL" id="MU155454">
    <property type="protein sequence ID" value="KAF9473286.1"/>
    <property type="molecule type" value="Genomic_DNA"/>
</dbReference>